<evidence type="ECO:0000256" key="1">
    <source>
        <dbReference type="SAM" id="Phobius"/>
    </source>
</evidence>
<dbReference type="RefSeq" id="WP_377142506.1">
    <property type="nucleotide sequence ID" value="NZ_JBHSFI010000012.1"/>
</dbReference>
<proteinExistence type="predicted"/>
<keyword evidence="3" id="KW-1185">Reference proteome</keyword>
<gene>
    <name evidence="2" type="ORF">ACFO6V_28175</name>
</gene>
<name>A0ABV9HPR9_9MICO</name>
<dbReference type="Proteomes" id="UP001596011">
    <property type="component" value="Unassembled WGS sequence"/>
</dbReference>
<feature type="transmembrane region" description="Helical" evidence="1">
    <location>
        <begin position="204"/>
        <end position="226"/>
    </location>
</feature>
<evidence type="ECO:0000313" key="3">
    <source>
        <dbReference type="Proteomes" id="UP001596011"/>
    </source>
</evidence>
<evidence type="ECO:0000313" key="2">
    <source>
        <dbReference type="EMBL" id="MFC4632152.1"/>
    </source>
</evidence>
<keyword evidence="1" id="KW-1133">Transmembrane helix</keyword>
<keyword evidence="1" id="KW-0812">Transmembrane</keyword>
<evidence type="ECO:0008006" key="4">
    <source>
        <dbReference type="Google" id="ProtNLM"/>
    </source>
</evidence>
<organism evidence="2 3">
    <name type="scientific">Promicromonospora alba</name>
    <dbReference type="NCBI Taxonomy" id="1616110"/>
    <lineage>
        <taxon>Bacteria</taxon>
        <taxon>Bacillati</taxon>
        <taxon>Actinomycetota</taxon>
        <taxon>Actinomycetes</taxon>
        <taxon>Micrococcales</taxon>
        <taxon>Promicromonosporaceae</taxon>
        <taxon>Promicromonospora</taxon>
    </lineage>
</organism>
<sequence>MTGDPNADHSPHSPSDEERLAALRAHSPRAALMDRLSLLEGGIPGIAAYQAALRLLPNGARSSGTKPPPGTRWNRAEGAWEVDHVAAMRLWEPRDGVGLPPREMVDAFLTGYAERTGDDGERQLVEQLYAEAERRLAEGSGAPESSSGISPAEASAVAARYGYGELVETVTFDASSRTIGFTLLLAFVPAVFAYLLLTQADGETLPIVGGTALLVAAVAALLWGLVPLRRVRQAAPQLFVFKDGVVFAVEGFLDPYAWQDVDLHETTVTSTVGSDQREVREDLLLIGPRGKSAQFLVPMRHRRTIAAAARAGGATIG</sequence>
<comment type="caution">
    <text evidence="2">The sequence shown here is derived from an EMBL/GenBank/DDBJ whole genome shotgun (WGS) entry which is preliminary data.</text>
</comment>
<keyword evidence="1" id="KW-0472">Membrane</keyword>
<accession>A0ABV9HPR9</accession>
<feature type="transmembrane region" description="Helical" evidence="1">
    <location>
        <begin position="179"/>
        <end position="198"/>
    </location>
</feature>
<dbReference type="EMBL" id="JBHSFI010000012">
    <property type="protein sequence ID" value="MFC4632152.1"/>
    <property type="molecule type" value="Genomic_DNA"/>
</dbReference>
<reference evidence="3" key="1">
    <citation type="journal article" date="2019" name="Int. J. Syst. Evol. Microbiol.">
        <title>The Global Catalogue of Microorganisms (GCM) 10K type strain sequencing project: providing services to taxonomists for standard genome sequencing and annotation.</title>
        <authorList>
            <consortium name="The Broad Institute Genomics Platform"/>
            <consortium name="The Broad Institute Genome Sequencing Center for Infectious Disease"/>
            <person name="Wu L."/>
            <person name="Ma J."/>
        </authorList>
    </citation>
    <scope>NUCLEOTIDE SEQUENCE [LARGE SCALE GENOMIC DNA]</scope>
    <source>
        <strain evidence="3">CCUG 42722</strain>
    </source>
</reference>
<protein>
    <recommendedName>
        <fullName evidence="4">PH (Pleckstrin Homology) domain-containing protein</fullName>
    </recommendedName>
</protein>